<dbReference type="RefSeq" id="WP_151920810.1">
    <property type="nucleotide sequence ID" value="NZ_JANUUS010000001.1"/>
</dbReference>
<evidence type="ECO:0000313" key="1">
    <source>
        <dbReference type="EMBL" id="KAB6143616.1"/>
    </source>
</evidence>
<dbReference type="Proteomes" id="UP000487596">
    <property type="component" value="Unassembled WGS sequence"/>
</dbReference>
<evidence type="ECO:0000313" key="2">
    <source>
        <dbReference type="Proteomes" id="UP000487596"/>
    </source>
</evidence>
<dbReference type="EMBL" id="WDEH01000001">
    <property type="protein sequence ID" value="KAB6143616.1"/>
    <property type="molecule type" value="Genomic_DNA"/>
</dbReference>
<reference evidence="1 2" key="1">
    <citation type="journal article" date="2019" name="Nat. Med.">
        <title>A library of human gut bacterial isolates paired with longitudinal multiomics data enables mechanistic microbiome research.</title>
        <authorList>
            <person name="Poyet M."/>
            <person name="Groussin M."/>
            <person name="Gibbons S.M."/>
            <person name="Avila-Pacheco J."/>
            <person name="Jiang X."/>
            <person name="Kearney S.M."/>
            <person name="Perrotta A.R."/>
            <person name="Berdy B."/>
            <person name="Zhao S."/>
            <person name="Lieberman T.D."/>
            <person name="Swanson P.K."/>
            <person name="Smith M."/>
            <person name="Roesemann S."/>
            <person name="Alexander J.E."/>
            <person name="Rich S.A."/>
            <person name="Livny J."/>
            <person name="Vlamakis H."/>
            <person name="Clish C."/>
            <person name="Bullock K."/>
            <person name="Deik A."/>
            <person name="Scott J."/>
            <person name="Pierce K.A."/>
            <person name="Xavier R.J."/>
            <person name="Alm E.J."/>
        </authorList>
    </citation>
    <scope>NUCLEOTIDE SEQUENCE [LARGE SCALE GENOMIC DNA]</scope>
    <source>
        <strain evidence="1 2">BIOML-A62</strain>
    </source>
</reference>
<dbReference type="AlphaFoldDB" id="A0A6A2S6S3"/>
<comment type="caution">
    <text evidence="1">The sequence shown here is derived from an EMBL/GenBank/DDBJ whole genome shotgun (WGS) entry which is preliminary data.</text>
</comment>
<accession>A0A6A2S6S3</accession>
<proteinExistence type="predicted"/>
<gene>
    <name evidence="1" type="ORF">GA424_00310</name>
</gene>
<organism evidence="1 2">
    <name type="scientific">Bacteroides xylanisolvens</name>
    <dbReference type="NCBI Taxonomy" id="371601"/>
    <lineage>
        <taxon>Bacteria</taxon>
        <taxon>Pseudomonadati</taxon>
        <taxon>Bacteroidota</taxon>
        <taxon>Bacteroidia</taxon>
        <taxon>Bacteroidales</taxon>
        <taxon>Bacteroidaceae</taxon>
        <taxon>Bacteroides</taxon>
    </lineage>
</organism>
<sequence>MVVTLVGCVASGSCSYQGRYPIKRSDVRFSSRRQGDVRLTIRETSFRDDEATSFGSLSACYSPTNDTAAGHGLRSQELRPYHRQCALYQSRLRCIS</sequence>
<name>A0A6A2S6S3_9BACE</name>
<protein>
    <submittedName>
        <fullName evidence="1">Uncharacterized protein</fullName>
    </submittedName>
</protein>